<dbReference type="Pfam" id="PF10328">
    <property type="entry name" value="7TM_GPCR_Srx"/>
    <property type="match status" value="1"/>
</dbReference>
<dbReference type="AlphaFoldDB" id="A0A016VUA5"/>
<dbReference type="OrthoDB" id="5825164at2759"/>
<dbReference type="PANTHER" id="PTHR23017">
    <property type="entry name" value="SERPENTINE RECEPTOR, CLASS X"/>
    <property type="match status" value="1"/>
</dbReference>
<accession>A0A016VUA5</accession>
<dbReference type="InterPro" id="IPR019430">
    <property type="entry name" value="7TM_GPCR_serpentine_rcpt_Srx"/>
</dbReference>
<gene>
    <name evidence="3" type="primary">Acey_s0004.g1994</name>
    <name evidence="3" type="ORF">Y032_0004g1994</name>
</gene>
<feature type="transmembrane region" description="Helical" evidence="1">
    <location>
        <begin position="99"/>
        <end position="122"/>
    </location>
</feature>
<reference evidence="4" key="1">
    <citation type="journal article" date="2015" name="Nat. Genet.">
        <title>The genome and transcriptome of the zoonotic hookworm Ancylostoma ceylanicum identify infection-specific gene families.</title>
        <authorList>
            <person name="Schwarz E.M."/>
            <person name="Hu Y."/>
            <person name="Antoshechkin I."/>
            <person name="Miller M.M."/>
            <person name="Sternberg P.W."/>
            <person name="Aroian R.V."/>
        </authorList>
    </citation>
    <scope>NUCLEOTIDE SEQUENCE</scope>
    <source>
        <strain evidence="4">HY135</strain>
    </source>
</reference>
<keyword evidence="4" id="KW-1185">Reference proteome</keyword>
<keyword evidence="1" id="KW-0472">Membrane</keyword>
<keyword evidence="1" id="KW-0812">Transmembrane</keyword>
<protein>
    <recommendedName>
        <fullName evidence="2">7TM GPCR serpentine receptor class x (Srx) domain-containing protein</fullName>
    </recommendedName>
</protein>
<dbReference type="PANTHER" id="PTHR23017:SF44">
    <property type="entry name" value="G-PROTEIN COUPLED RECEPTORS FAMILY 1 PROFILE DOMAIN-CONTAINING PROTEIN"/>
    <property type="match status" value="1"/>
</dbReference>
<name>A0A016VUA5_9BILA</name>
<proteinExistence type="predicted"/>
<dbReference type="Proteomes" id="UP000024635">
    <property type="component" value="Unassembled WGS sequence"/>
</dbReference>
<evidence type="ECO:0000256" key="1">
    <source>
        <dbReference type="SAM" id="Phobius"/>
    </source>
</evidence>
<evidence type="ECO:0000313" key="4">
    <source>
        <dbReference type="Proteomes" id="UP000024635"/>
    </source>
</evidence>
<evidence type="ECO:0000313" key="3">
    <source>
        <dbReference type="EMBL" id="EYC31169.1"/>
    </source>
</evidence>
<dbReference type="EMBL" id="JARK01001340">
    <property type="protein sequence ID" value="EYC31169.1"/>
    <property type="molecule type" value="Genomic_DNA"/>
</dbReference>
<comment type="caution">
    <text evidence="3">The sequence shown here is derived from an EMBL/GenBank/DDBJ whole genome shotgun (WGS) entry which is preliminary data.</text>
</comment>
<evidence type="ECO:0000259" key="2">
    <source>
        <dbReference type="Pfam" id="PF10328"/>
    </source>
</evidence>
<keyword evidence="1" id="KW-1133">Transmembrane helix</keyword>
<organism evidence="3 4">
    <name type="scientific">Ancylostoma ceylanicum</name>
    <dbReference type="NCBI Taxonomy" id="53326"/>
    <lineage>
        <taxon>Eukaryota</taxon>
        <taxon>Metazoa</taxon>
        <taxon>Ecdysozoa</taxon>
        <taxon>Nematoda</taxon>
        <taxon>Chromadorea</taxon>
        <taxon>Rhabditida</taxon>
        <taxon>Rhabditina</taxon>
        <taxon>Rhabditomorpha</taxon>
        <taxon>Strongyloidea</taxon>
        <taxon>Ancylostomatidae</taxon>
        <taxon>Ancylostomatinae</taxon>
        <taxon>Ancylostoma</taxon>
    </lineage>
</organism>
<feature type="domain" description="7TM GPCR serpentine receptor class x (Srx)" evidence="2">
    <location>
        <begin position="34"/>
        <end position="147"/>
    </location>
</feature>
<sequence>MTPSTTDRVGEGMRFLVPNSGLAPQKYQVVSDGSTLTLPVSPHQVCHFVLWSLHFPKQLTTVILIAIIDTITVIKVRLTSSKVAHSGAKQSIAKRNVEVNFLKQAVGQFLLWIIEMFCYFFLSGLFSSTFMKWILCTFAWNVMNAGDA</sequence>